<keyword evidence="3" id="KW-0547">Nucleotide-binding</keyword>
<dbReference type="GO" id="GO:0005524">
    <property type="term" value="F:ATP binding"/>
    <property type="evidence" value="ECO:0007669"/>
    <property type="project" value="UniProtKB-KW"/>
</dbReference>
<sequence length="314" mass="32983">MSDILTITLNPALDISTAVDNVRPGPKLRCEAPAMSPGGGGINVSRSIHILGGSSATFVALAGETGHWVRTLLAEEGIKAIVFEAPSETRESIAVMDRSTGEQYRFVLPGPHWADTQPLIEAIAEHVKPGTLAVISGSNPPGAPDSFISDLNDRLSESGARLLVDTSGAALHYLARAERAPLYVLRMDQVETEMLAGTPLSTVRDSVDLGRKLVQDGVAEIVVLARGAEGSVMVSEDEALLVVPPKVTVRSKIGAGDSFVGAMSMALANGDTPHQAMQKGAAAAAAAVMSDETHLCRKTDYLKVLPDCIVEQID</sequence>
<accession>A0A917AFA3</accession>
<dbReference type="PANTHER" id="PTHR46566">
    <property type="entry name" value="1-PHOSPHOFRUCTOKINASE-RELATED"/>
    <property type="match status" value="1"/>
</dbReference>
<evidence type="ECO:0000256" key="4">
    <source>
        <dbReference type="ARBA" id="ARBA00022777"/>
    </source>
</evidence>
<keyword evidence="2 6" id="KW-0808">Transferase</keyword>
<evidence type="ECO:0000256" key="2">
    <source>
        <dbReference type="ARBA" id="ARBA00022679"/>
    </source>
</evidence>
<dbReference type="Gene3D" id="3.40.1190.20">
    <property type="match status" value="1"/>
</dbReference>
<keyword evidence="5" id="KW-0067">ATP-binding</keyword>
<evidence type="ECO:0000313" key="8">
    <source>
        <dbReference type="EMBL" id="GGE48103.1"/>
    </source>
</evidence>
<feature type="domain" description="Carbohydrate kinase PfkB" evidence="7">
    <location>
        <begin position="15"/>
        <end position="296"/>
    </location>
</feature>
<evidence type="ECO:0000313" key="9">
    <source>
        <dbReference type="Proteomes" id="UP000606730"/>
    </source>
</evidence>
<dbReference type="GO" id="GO:0005829">
    <property type="term" value="C:cytosol"/>
    <property type="evidence" value="ECO:0007669"/>
    <property type="project" value="TreeGrafter"/>
</dbReference>
<dbReference type="GO" id="GO:0003872">
    <property type="term" value="F:6-phosphofructokinase activity"/>
    <property type="evidence" value="ECO:0007669"/>
    <property type="project" value="TreeGrafter"/>
</dbReference>
<reference evidence="8" key="1">
    <citation type="journal article" date="2014" name="Int. J. Syst. Evol. Microbiol.">
        <title>Complete genome sequence of Corynebacterium casei LMG S-19264T (=DSM 44701T), isolated from a smear-ripened cheese.</title>
        <authorList>
            <consortium name="US DOE Joint Genome Institute (JGI-PGF)"/>
            <person name="Walter F."/>
            <person name="Albersmeier A."/>
            <person name="Kalinowski J."/>
            <person name="Ruckert C."/>
        </authorList>
    </citation>
    <scope>NUCLEOTIDE SEQUENCE</scope>
    <source>
        <strain evidence="8">CGMCC 1.16012</strain>
    </source>
</reference>
<dbReference type="InterPro" id="IPR017583">
    <property type="entry name" value="Tagatose/fructose_Pkinase"/>
</dbReference>
<comment type="similarity">
    <text evidence="1 6">Belongs to the carbohydrate kinase PfkB family.</text>
</comment>
<dbReference type="NCBIfam" id="TIGR03168">
    <property type="entry name" value="1-PFK"/>
    <property type="match status" value="1"/>
</dbReference>
<evidence type="ECO:0000259" key="7">
    <source>
        <dbReference type="Pfam" id="PF00294"/>
    </source>
</evidence>
<dbReference type="InterPro" id="IPR011611">
    <property type="entry name" value="PfkB_dom"/>
</dbReference>
<evidence type="ECO:0000256" key="1">
    <source>
        <dbReference type="ARBA" id="ARBA00010688"/>
    </source>
</evidence>
<protein>
    <recommendedName>
        <fullName evidence="6">Phosphofructokinase</fullName>
    </recommendedName>
</protein>
<evidence type="ECO:0000256" key="3">
    <source>
        <dbReference type="ARBA" id="ARBA00022741"/>
    </source>
</evidence>
<dbReference type="Pfam" id="PF00294">
    <property type="entry name" value="PfkB"/>
    <property type="match status" value="1"/>
</dbReference>
<dbReference type="Proteomes" id="UP000606730">
    <property type="component" value="Unassembled WGS sequence"/>
</dbReference>
<dbReference type="PANTHER" id="PTHR46566:SF2">
    <property type="entry name" value="ATP-DEPENDENT 6-PHOSPHOFRUCTOKINASE ISOZYME 2"/>
    <property type="match status" value="1"/>
</dbReference>
<dbReference type="RefSeq" id="WP_095597038.1">
    <property type="nucleotide sequence ID" value="NZ_BMKN01000001.1"/>
</dbReference>
<comment type="caution">
    <text evidence="8">The sequence shown here is derived from an EMBL/GenBank/DDBJ whole genome shotgun (WGS) entry which is preliminary data.</text>
</comment>
<name>A0A917AFA3_9RHOB</name>
<dbReference type="PIRSF" id="PIRSF000535">
    <property type="entry name" value="1PFK/6PFK/LacC"/>
    <property type="match status" value="1"/>
</dbReference>
<gene>
    <name evidence="8" type="primary">pfkB</name>
    <name evidence="8" type="ORF">GCM10011517_14860</name>
</gene>
<evidence type="ECO:0000256" key="5">
    <source>
        <dbReference type="ARBA" id="ARBA00022840"/>
    </source>
</evidence>
<dbReference type="InterPro" id="IPR029056">
    <property type="entry name" value="Ribokinase-like"/>
</dbReference>
<organism evidence="8 9">
    <name type="scientific">Actibacterium pelagium</name>
    <dbReference type="NCBI Taxonomy" id="2029103"/>
    <lineage>
        <taxon>Bacteria</taxon>
        <taxon>Pseudomonadati</taxon>
        <taxon>Pseudomonadota</taxon>
        <taxon>Alphaproteobacteria</taxon>
        <taxon>Rhodobacterales</taxon>
        <taxon>Roseobacteraceae</taxon>
        <taxon>Actibacterium</taxon>
    </lineage>
</organism>
<keyword evidence="9" id="KW-1185">Reference proteome</keyword>
<keyword evidence="4" id="KW-0418">Kinase</keyword>
<dbReference type="AlphaFoldDB" id="A0A917AFA3"/>
<proteinExistence type="inferred from homology"/>
<dbReference type="EMBL" id="BMKN01000001">
    <property type="protein sequence ID" value="GGE48103.1"/>
    <property type="molecule type" value="Genomic_DNA"/>
</dbReference>
<dbReference type="OrthoDB" id="9801219at2"/>
<evidence type="ECO:0000256" key="6">
    <source>
        <dbReference type="PIRNR" id="PIRNR000535"/>
    </source>
</evidence>
<dbReference type="CDD" id="cd01164">
    <property type="entry name" value="FruK_PfkB_like"/>
    <property type="match status" value="1"/>
</dbReference>
<reference evidence="8" key="2">
    <citation type="submission" date="2020-09" db="EMBL/GenBank/DDBJ databases">
        <authorList>
            <person name="Sun Q."/>
            <person name="Zhou Y."/>
        </authorList>
    </citation>
    <scope>NUCLEOTIDE SEQUENCE</scope>
    <source>
        <strain evidence="8">CGMCC 1.16012</strain>
    </source>
</reference>
<dbReference type="SUPFAM" id="SSF53613">
    <property type="entry name" value="Ribokinase-like"/>
    <property type="match status" value="1"/>
</dbReference>